<feature type="transmembrane region" description="Helical" evidence="1">
    <location>
        <begin position="30"/>
        <end position="52"/>
    </location>
</feature>
<gene>
    <name evidence="2" type="ORF">HOLleu_30320</name>
</gene>
<reference evidence="2" key="1">
    <citation type="submission" date="2021-10" db="EMBL/GenBank/DDBJ databases">
        <title>Tropical sea cucumber genome reveals ecological adaptation and Cuvierian tubules defense mechanism.</title>
        <authorList>
            <person name="Chen T."/>
        </authorList>
    </citation>
    <scope>NUCLEOTIDE SEQUENCE</scope>
    <source>
        <strain evidence="2">Nanhai2018</strain>
        <tissue evidence="2">Muscle</tissue>
    </source>
</reference>
<protein>
    <submittedName>
        <fullName evidence="2">Uncharacterized protein</fullName>
    </submittedName>
</protein>
<dbReference type="AlphaFoldDB" id="A0A9Q1BKI5"/>
<evidence type="ECO:0000256" key="1">
    <source>
        <dbReference type="SAM" id="Phobius"/>
    </source>
</evidence>
<dbReference type="Proteomes" id="UP001152320">
    <property type="component" value="Chromosome 15"/>
</dbReference>
<keyword evidence="3" id="KW-1185">Reference proteome</keyword>
<proteinExistence type="predicted"/>
<keyword evidence="1" id="KW-1133">Transmembrane helix</keyword>
<name>A0A9Q1BKI5_HOLLE</name>
<keyword evidence="1" id="KW-0812">Transmembrane</keyword>
<evidence type="ECO:0000313" key="3">
    <source>
        <dbReference type="Proteomes" id="UP001152320"/>
    </source>
</evidence>
<evidence type="ECO:0000313" key="2">
    <source>
        <dbReference type="EMBL" id="KAJ8028160.1"/>
    </source>
</evidence>
<accession>A0A9Q1BKI5</accession>
<sequence>MFPSITHVVVRLIGIVSEGYICNTSGARIILLYCAIPCSGPAIFTIVIFTIVDHLITRLSSRCITHDEI</sequence>
<organism evidence="2 3">
    <name type="scientific">Holothuria leucospilota</name>
    <name type="common">Black long sea cucumber</name>
    <name type="synonym">Mertensiothuria leucospilota</name>
    <dbReference type="NCBI Taxonomy" id="206669"/>
    <lineage>
        <taxon>Eukaryota</taxon>
        <taxon>Metazoa</taxon>
        <taxon>Echinodermata</taxon>
        <taxon>Eleutherozoa</taxon>
        <taxon>Echinozoa</taxon>
        <taxon>Holothuroidea</taxon>
        <taxon>Aspidochirotacea</taxon>
        <taxon>Aspidochirotida</taxon>
        <taxon>Holothuriidae</taxon>
        <taxon>Holothuria</taxon>
    </lineage>
</organism>
<comment type="caution">
    <text evidence="2">The sequence shown here is derived from an EMBL/GenBank/DDBJ whole genome shotgun (WGS) entry which is preliminary data.</text>
</comment>
<dbReference type="EMBL" id="JAIZAY010000015">
    <property type="protein sequence ID" value="KAJ8028160.1"/>
    <property type="molecule type" value="Genomic_DNA"/>
</dbReference>
<keyword evidence="1" id="KW-0472">Membrane</keyword>